<dbReference type="Pfam" id="PF02373">
    <property type="entry name" value="JmjC"/>
    <property type="match status" value="1"/>
</dbReference>
<gene>
    <name evidence="2" type="ORF">I314_01351</name>
</gene>
<dbReference type="PANTHER" id="PTHR12480:SF6">
    <property type="entry name" value="2-OXOGLUTARATE AND IRON-DEPENDENT OXYGENASE JMJD4"/>
    <property type="match status" value="1"/>
</dbReference>
<dbReference type="SUPFAM" id="SSF51197">
    <property type="entry name" value="Clavaminate synthase-like"/>
    <property type="match status" value="1"/>
</dbReference>
<organism evidence="2 3">
    <name type="scientific">Cryptococcus bacillisporus CA1873</name>
    <dbReference type="NCBI Taxonomy" id="1296111"/>
    <lineage>
        <taxon>Eukaryota</taxon>
        <taxon>Fungi</taxon>
        <taxon>Dikarya</taxon>
        <taxon>Basidiomycota</taxon>
        <taxon>Agaricomycotina</taxon>
        <taxon>Tremellomycetes</taxon>
        <taxon>Tremellales</taxon>
        <taxon>Cryptococcaceae</taxon>
        <taxon>Cryptococcus</taxon>
        <taxon>Cryptococcus gattii species complex</taxon>
    </lineage>
</organism>
<accession>A0ABR5BF80</accession>
<protein>
    <recommendedName>
        <fullName evidence="1">JmjC domain-containing protein</fullName>
    </recommendedName>
</protein>
<dbReference type="InterPro" id="IPR050910">
    <property type="entry name" value="JMJD6_ArgDemeth/LysHydrox"/>
</dbReference>
<sequence>MWWLFPPDKLGRVKDENGELVFDVRHLEGEGGAMKVLQEEGEIIFIPSGWHHQVVNLDFCISINHNFFASPTLPHIYRALCVSQDRVEDSIADVKDIIIERLGAKDDQWEKEWFQEVQNLLQMDAGWGWRGFWETIMKNLKCPPAVNAPIVSRRNEWIGGVIKQYKQRREWVVLDTVRTIVEDVESWLM</sequence>
<evidence type="ECO:0000313" key="3">
    <source>
        <dbReference type="Proteomes" id="UP000053800"/>
    </source>
</evidence>
<keyword evidence="3" id="KW-1185">Reference proteome</keyword>
<dbReference type="PROSITE" id="PS51184">
    <property type="entry name" value="JMJC"/>
    <property type="match status" value="1"/>
</dbReference>
<dbReference type="InterPro" id="IPR003347">
    <property type="entry name" value="JmjC_dom"/>
</dbReference>
<reference evidence="2 3" key="1">
    <citation type="submission" date="2015-01" db="EMBL/GenBank/DDBJ databases">
        <title>The Genome Sequence of Cryptococcus gattii CA1873.</title>
        <authorList>
            <consortium name="The Broad Institute Genomics Platform"/>
            <person name="Cuomo C."/>
            <person name="Litvintseva A."/>
            <person name="Chen Y."/>
            <person name="Heitman J."/>
            <person name="Sun S."/>
            <person name="Springer D."/>
            <person name="Dromer F."/>
            <person name="Young S."/>
            <person name="Zeng Q."/>
            <person name="Gargeya S."/>
            <person name="Abouelleil A."/>
            <person name="Alvarado L."/>
            <person name="Chapman S.B."/>
            <person name="Gainer-Dewar J."/>
            <person name="Goldberg J."/>
            <person name="Griggs A."/>
            <person name="Gujja S."/>
            <person name="Hansen M."/>
            <person name="Howarth C."/>
            <person name="Imamovic A."/>
            <person name="Larimer J."/>
            <person name="Murphy C."/>
            <person name="Naylor J."/>
            <person name="Pearson M."/>
            <person name="Priest M."/>
            <person name="Roberts A."/>
            <person name="Saif S."/>
            <person name="Shea T."/>
            <person name="Sykes S."/>
            <person name="Wortman J."/>
            <person name="Nusbaum C."/>
            <person name="Birren B."/>
        </authorList>
    </citation>
    <scope>NUCLEOTIDE SEQUENCE [LARGE SCALE GENOMIC DNA]</scope>
    <source>
        <strain evidence="2 3">CA1873</strain>
    </source>
</reference>
<dbReference type="PANTHER" id="PTHR12480">
    <property type="entry name" value="ARGININE DEMETHYLASE AND LYSYL-HYDROXYLASE JMJD"/>
    <property type="match status" value="1"/>
</dbReference>
<dbReference type="Gene3D" id="2.60.120.650">
    <property type="entry name" value="Cupin"/>
    <property type="match status" value="1"/>
</dbReference>
<evidence type="ECO:0000259" key="1">
    <source>
        <dbReference type="PROSITE" id="PS51184"/>
    </source>
</evidence>
<dbReference type="EMBL" id="KN848891">
    <property type="protein sequence ID" value="KIR67861.1"/>
    <property type="molecule type" value="Genomic_DNA"/>
</dbReference>
<name>A0ABR5BF80_CRYGA</name>
<evidence type="ECO:0000313" key="2">
    <source>
        <dbReference type="EMBL" id="KIR67861.1"/>
    </source>
</evidence>
<proteinExistence type="predicted"/>
<feature type="domain" description="JmjC" evidence="1">
    <location>
        <begin position="1"/>
        <end position="84"/>
    </location>
</feature>
<dbReference type="Proteomes" id="UP000053800">
    <property type="component" value="Unassembled WGS sequence"/>
</dbReference>